<evidence type="ECO:0000259" key="2">
    <source>
        <dbReference type="Pfam" id="PF13840"/>
    </source>
</evidence>
<dbReference type="AlphaFoldDB" id="A0A1H3GIL2"/>
<dbReference type="SUPFAM" id="SSF55021">
    <property type="entry name" value="ACT-like"/>
    <property type="match status" value="2"/>
</dbReference>
<dbReference type="Pfam" id="PF13840">
    <property type="entry name" value="ACT_7"/>
    <property type="match status" value="1"/>
</dbReference>
<keyword evidence="1" id="KW-0472">Membrane</keyword>
<dbReference type="InterPro" id="IPR027795">
    <property type="entry name" value="CASTOR_ACT_dom"/>
</dbReference>
<dbReference type="InterPro" id="IPR045865">
    <property type="entry name" value="ACT-like_dom_sf"/>
</dbReference>
<reference evidence="4 5" key="1">
    <citation type="submission" date="2016-10" db="EMBL/GenBank/DDBJ databases">
        <authorList>
            <person name="de Groot N.N."/>
        </authorList>
    </citation>
    <scope>NUCLEOTIDE SEQUENCE [LARGE SCALE GENOMIC DNA]</scope>
    <source>
        <strain evidence="4 5">CPCC 202699</strain>
    </source>
</reference>
<dbReference type="PIRSF" id="PIRSF008459">
    <property type="entry name" value="UCP008459"/>
    <property type="match status" value="1"/>
</dbReference>
<dbReference type="Proteomes" id="UP000199515">
    <property type="component" value="Unassembled WGS sequence"/>
</dbReference>
<evidence type="ECO:0000256" key="1">
    <source>
        <dbReference type="SAM" id="Phobius"/>
    </source>
</evidence>
<accession>A0A1H3GIL2</accession>
<evidence type="ECO:0000259" key="3">
    <source>
        <dbReference type="Pfam" id="PF21631"/>
    </source>
</evidence>
<dbReference type="PANTHER" id="PTHR31131:SF6">
    <property type="entry name" value="CASTOR ACT DOMAIN-CONTAINING PROTEIN"/>
    <property type="match status" value="1"/>
</dbReference>
<keyword evidence="1" id="KW-1133">Transmembrane helix</keyword>
<dbReference type="Pfam" id="PF21631">
    <property type="entry name" value="A9CJY8-like_N"/>
    <property type="match status" value="1"/>
</dbReference>
<organism evidence="4 5">
    <name type="scientific">Amycolatopsis xylanica</name>
    <dbReference type="NCBI Taxonomy" id="589385"/>
    <lineage>
        <taxon>Bacteria</taxon>
        <taxon>Bacillati</taxon>
        <taxon>Actinomycetota</taxon>
        <taxon>Actinomycetes</taxon>
        <taxon>Pseudonocardiales</taxon>
        <taxon>Pseudonocardiaceae</taxon>
        <taxon>Amycolatopsis</taxon>
    </lineage>
</organism>
<protein>
    <submittedName>
        <fullName evidence="4">Uncharacterized protein</fullName>
    </submittedName>
</protein>
<gene>
    <name evidence="4" type="ORF">SAMN05421504_104249</name>
</gene>
<feature type="domain" description="A9CJY8-like N-terminal" evidence="3">
    <location>
        <begin position="11"/>
        <end position="53"/>
    </location>
</feature>
<dbReference type="InterPro" id="IPR049447">
    <property type="entry name" value="A9CJY8-like_N"/>
</dbReference>
<feature type="domain" description="CASTOR ACT" evidence="2">
    <location>
        <begin position="61"/>
        <end position="123"/>
    </location>
</feature>
<dbReference type="RefSeq" id="WP_091290966.1">
    <property type="nucleotide sequence ID" value="NZ_FNON01000004.1"/>
</dbReference>
<dbReference type="InterPro" id="IPR016540">
    <property type="entry name" value="UCP008459"/>
</dbReference>
<dbReference type="Gene3D" id="3.30.2130.10">
    <property type="entry name" value="VC0802-like"/>
    <property type="match status" value="1"/>
</dbReference>
<evidence type="ECO:0000313" key="5">
    <source>
        <dbReference type="Proteomes" id="UP000199515"/>
    </source>
</evidence>
<dbReference type="STRING" id="589385.SAMN05421504_104249"/>
<evidence type="ECO:0000313" key="4">
    <source>
        <dbReference type="EMBL" id="SDY02334.1"/>
    </source>
</evidence>
<dbReference type="EMBL" id="FNON01000004">
    <property type="protein sequence ID" value="SDY02334.1"/>
    <property type="molecule type" value="Genomic_DNA"/>
</dbReference>
<proteinExistence type="predicted"/>
<dbReference type="InterPro" id="IPR051719">
    <property type="entry name" value="CASTOR_mTORC1"/>
</dbReference>
<feature type="transmembrane region" description="Helical" evidence="1">
    <location>
        <begin position="75"/>
        <end position="100"/>
    </location>
</feature>
<keyword evidence="5" id="KW-1185">Reference proteome</keyword>
<sequence>MRRLAIDVQPGEYAVAKLAADAPVPPGLLDKTDPAVLVSITRTPHELSVICPAALAPAAQEVEDGWRLLTVRGPLAFNLTGIIAALAGELAAAGVALFSISTFDTDHVLVRGPELSTAVAALRASGHEVTLDV</sequence>
<keyword evidence="1" id="KW-0812">Transmembrane</keyword>
<dbReference type="OrthoDB" id="5615858at2"/>
<dbReference type="PANTHER" id="PTHR31131">
    <property type="entry name" value="CHROMOSOME 1, WHOLE GENOME SHOTGUN SEQUENCE"/>
    <property type="match status" value="1"/>
</dbReference>
<name>A0A1H3GIL2_9PSEU</name>